<feature type="domain" description="Cyclic nucleotide-binding" evidence="1">
    <location>
        <begin position="26"/>
        <end position="110"/>
    </location>
</feature>
<dbReference type="AlphaFoldDB" id="A0A1K1PHM6"/>
<keyword evidence="3" id="KW-1185">Reference proteome</keyword>
<dbReference type="PANTHER" id="PTHR24567">
    <property type="entry name" value="CRP FAMILY TRANSCRIPTIONAL REGULATORY PROTEIN"/>
    <property type="match status" value="1"/>
</dbReference>
<organism evidence="2 3">
    <name type="scientific">Sinomicrobium oceani</name>
    <dbReference type="NCBI Taxonomy" id="1150368"/>
    <lineage>
        <taxon>Bacteria</taxon>
        <taxon>Pseudomonadati</taxon>
        <taxon>Bacteroidota</taxon>
        <taxon>Flavobacteriia</taxon>
        <taxon>Flavobacteriales</taxon>
        <taxon>Flavobacteriaceae</taxon>
        <taxon>Sinomicrobium</taxon>
    </lineage>
</organism>
<proteinExistence type="predicted"/>
<dbReference type="SUPFAM" id="SSF51206">
    <property type="entry name" value="cAMP-binding domain-like"/>
    <property type="match status" value="1"/>
</dbReference>
<dbReference type="GO" id="GO:0005829">
    <property type="term" value="C:cytosol"/>
    <property type="evidence" value="ECO:0007669"/>
    <property type="project" value="TreeGrafter"/>
</dbReference>
<reference evidence="2 3" key="1">
    <citation type="submission" date="2016-11" db="EMBL/GenBank/DDBJ databases">
        <authorList>
            <person name="Jaros S."/>
            <person name="Januszkiewicz K."/>
            <person name="Wedrychowicz H."/>
        </authorList>
    </citation>
    <scope>NUCLEOTIDE SEQUENCE [LARGE SCALE GENOMIC DNA]</scope>
    <source>
        <strain evidence="2 3">CGMCC 1.12145</strain>
    </source>
</reference>
<dbReference type="SMART" id="SM00100">
    <property type="entry name" value="cNMP"/>
    <property type="match status" value="1"/>
</dbReference>
<dbReference type="PANTHER" id="PTHR24567:SF26">
    <property type="entry name" value="REGULATORY PROTEIN YEIL"/>
    <property type="match status" value="1"/>
</dbReference>
<keyword evidence="2" id="KW-0808">Transferase</keyword>
<dbReference type="Proteomes" id="UP000182248">
    <property type="component" value="Unassembled WGS sequence"/>
</dbReference>
<dbReference type="STRING" id="1150368.SAMN02927921_01793"/>
<accession>A0A1K1PHM6</accession>
<dbReference type="OrthoDB" id="5457083at2"/>
<evidence type="ECO:0000259" key="1">
    <source>
        <dbReference type="PROSITE" id="PS50042"/>
    </source>
</evidence>
<dbReference type="InterPro" id="IPR014710">
    <property type="entry name" value="RmlC-like_jellyroll"/>
</dbReference>
<dbReference type="PROSITE" id="PS50042">
    <property type="entry name" value="CNMP_BINDING_3"/>
    <property type="match status" value="1"/>
</dbReference>
<dbReference type="Gene3D" id="2.60.120.10">
    <property type="entry name" value="Jelly Rolls"/>
    <property type="match status" value="1"/>
</dbReference>
<evidence type="ECO:0000313" key="3">
    <source>
        <dbReference type="Proteomes" id="UP000182248"/>
    </source>
</evidence>
<gene>
    <name evidence="2" type="ORF">SAMN02927921_01793</name>
</gene>
<name>A0A1K1PHM6_9FLAO</name>
<dbReference type="GO" id="GO:0003700">
    <property type="term" value="F:DNA-binding transcription factor activity"/>
    <property type="evidence" value="ECO:0007669"/>
    <property type="project" value="TreeGrafter"/>
</dbReference>
<keyword evidence="2" id="KW-0418">Kinase</keyword>
<dbReference type="EMBL" id="FPJE01000008">
    <property type="protein sequence ID" value="SFW47100.1"/>
    <property type="molecule type" value="Genomic_DNA"/>
</dbReference>
<protein>
    <submittedName>
        <fullName evidence="2">cAMP-binding domain of CRP or a regulatory subunit of cAMP-dependent protein kinases</fullName>
    </submittedName>
</protein>
<evidence type="ECO:0000313" key="2">
    <source>
        <dbReference type="EMBL" id="SFW47100.1"/>
    </source>
</evidence>
<dbReference type="CDD" id="cd00038">
    <property type="entry name" value="CAP_ED"/>
    <property type="match status" value="1"/>
</dbReference>
<dbReference type="InterPro" id="IPR050397">
    <property type="entry name" value="Env_Response_Regulators"/>
</dbReference>
<sequence length="189" mass="21868">MIRTNTALLDYISGIRRDNREAISCYNFPEGTRIVEQQKRLSFVYIVKKGVAKCFLTEENGKDFIQEFFGEGEVFGEIEALNDKLSFCAVTALTDTEVYQIPRTDFLKLLDEDKVFNRFIMNAIAGKVRYKALRHAHNQLHAIEENVQRLQKQFPRLLEVIPKKDIANYLGVTLRSLNRVLSESGKEKF</sequence>
<dbReference type="GO" id="GO:0016301">
    <property type="term" value="F:kinase activity"/>
    <property type="evidence" value="ECO:0007669"/>
    <property type="project" value="UniProtKB-KW"/>
</dbReference>
<dbReference type="InterPro" id="IPR000595">
    <property type="entry name" value="cNMP-bd_dom"/>
</dbReference>
<dbReference type="Pfam" id="PF00027">
    <property type="entry name" value="cNMP_binding"/>
    <property type="match status" value="1"/>
</dbReference>
<dbReference type="InterPro" id="IPR018490">
    <property type="entry name" value="cNMP-bd_dom_sf"/>
</dbReference>
<dbReference type="RefSeq" id="WP_072317025.1">
    <property type="nucleotide sequence ID" value="NZ_FPJE01000008.1"/>
</dbReference>